<evidence type="ECO:0000313" key="2">
    <source>
        <dbReference type="Proteomes" id="UP000814140"/>
    </source>
</evidence>
<reference evidence="1" key="2">
    <citation type="journal article" date="2022" name="New Phytol.">
        <title>Evolutionary transition to the ectomycorrhizal habit in the genomes of a hyperdiverse lineage of mushroom-forming fungi.</title>
        <authorList>
            <person name="Looney B."/>
            <person name="Miyauchi S."/>
            <person name="Morin E."/>
            <person name="Drula E."/>
            <person name="Courty P.E."/>
            <person name="Kohler A."/>
            <person name="Kuo A."/>
            <person name="LaButti K."/>
            <person name="Pangilinan J."/>
            <person name="Lipzen A."/>
            <person name="Riley R."/>
            <person name="Andreopoulos W."/>
            <person name="He G."/>
            <person name="Johnson J."/>
            <person name="Nolan M."/>
            <person name="Tritt A."/>
            <person name="Barry K.W."/>
            <person name="Grigoriev I.V."/>
            <person name="Nagy L.G."/>
            <person name="Hibbett D."/>
            <person name="Henrissat B."/>
            <person name="Matheny P.B."/>
            <person name="Labbe J."/>
            <person name="Martin F.M."/>
        </authorList>
    </citation>
    <scope>NUCLEOTIDE SEQUENCE</scope>
    <source>
        <strain evidence="1">HHB10654</strain>
    </source>
</reference>
<keyword evidence="2" id="KW-1185">Reference proteome</keyword>
<sequence length="770" mass="84764">MDKNSGALFRTARLYQRALANFVVYSNGNVNITNVDINLCQGQNITSIESSVSSHDTNSVTISGNLLQCGEESMPANYSLVLGIPAGFRDRVSFLLTVFSPVKSNSQPFTKVYLIYQSDAEEGAQSLGSLKNQTVPIFSREQGVGRGDEPMTSIANNFSFLAGGNAFTAYTAIPQYLTTEGHVFYLTEKNTAYANFDLSKPDAVTVRYAGLTVGGHIMRAANMLDAVSMLTLYTGKMPALPKWVDMGAILGIQGGQDKVIQIVREGLDKSVNIPIAGVWLQDWVRTHLQSAPYVNVSRLWWNWENDAELYPNRTSFVQNLRWRYNIRTMSYVNPFLANVTNKPDGFIRNLFAEASKADYLVRNSTTNSTLIISSGPGIDAGILDLTNNAARTWFAYVLRDQVWNSNISGFMSDFGEYTPVSSDVVLRNASSPFTYHNQYPRDWAQLQRDVINDLGKSSDAVVFHRSASSLSNRYMNLFWVGDQNVNWGRNDGLQSVVPIMAHMGFSGFAHLYSDLGRYTTTLSPAANVTRSAELLGRRGELAAVSSALFRSHEGSIPSVNAQFYSNASTYAYFAHNARLFAAFGWPLLRAPVVYHTADPLALRIAHESFYLGPDLYVAPASEPGAQSVRVYLPGGASRTFTHVWTGATYTGGRTVAVGAPYGKPPIFVVNNATGPELDSLWETGVCEAGKRVQIRGRLREASAWCYFGIGCAPGRCYRGTLDSLRKSVASHFSSAVLRSFSEISLHCMYYWLSTRDTDDPSMATSLSNTT</sequence>
<reference evidence="1" key="1">
    <citation type="submission" date="2021-03" db="EMBL/GenBank/DDBJ databases">
        <authorList>
            <consortium name="DOE Joint Genome Institute"/>
            <person name="Ahrendt S."/>
            <person name="Looney B.P."/>
            <person name="Miyauchi S."/>
            <person name="Morin E."/>
            <person name="Drula E."/>
            <person name="Courty P.E."/>
            <person name="Chicoki N."/>
            <person name="Fauchery L."/>
            <person name="Kohler A."/>
            <person name="Kuo A."/>
            <person name="Labutti K."/>
            <person name="Pangilinan J."/>
            <person name="Lipzen A."/>
            <person name="Riley R."/>
            <person name="Andreopoulos W."/>
            <person name="He G."/>
            <person name="Johnson J."/>
            <person name="Barry K.W."/>
            <person name="Grigoriev I.V."/>
            <person name="Nagy L."/>
            <person name="Hibbett D."/>
            <person name="Henrissat B."/>
            <person name="Matheny P.B."/>
            <person name="Labbe J."/>
            <person name="Martin F."/>
        </authorList>
    </citation>
    <scope>NUCLEOTIDE SEQUENCE</scope>
    <source>
        <strain evidence="1">HHB10654</strain>
    </source>
</reference>
<organism evidence="1 2">
    <name type="scientific">Artomyces pyxidatus</name>
    <dbReference type="NCBI Taxonomy" id="48021"/>
    <lineage>
        <taxon>Eukaryota</taxon>
        <taxon>Fungi</taxon>
        <taxon>Dikarya</taxon>
        <taxon>Basidiomycota</taxon>
        <taxon>Agaricomycotina</taxon>
        <taxon>Agaricomycetes</taxon>
        <taxon>Russulales</taxon>
        <taxon>Auriscalpiaceae</taxon>
        <taxon>Artomyces</taxon>
    </lineage>
</organism>
<dbReference type="EMBL" id="MU277214">
    <property type="protein sequence ID" value="KAI0061196.1"/>
    <property type="molecule type" value="Genomic_DNA"/>
</dbReference>
<proteinExistence type="predicted"/>
<evidence type="ECO:0000313" key="1">
    <source>
        <dbReference type="EMBL" id="KAI0061196.1"/>
    </source>
</evidence>
<dbReference type="Proteomes" id="UP000814140">
    <property type="component" value="Unassembled WGS sequence"/>
</dbReference>
<name>A0ACB8SZB8_9AGAM</name>
<accession>A0ACB8SZB8</accession>
<gene>
    <name evidence="1" type="ORF">BV25DRAFT_805819</name>
</gene>
<protein>
    <submittedName>
        <fullName evidence="1">Uncharacterized protein</fullName>
    </submittedName>
</protein>
<comment type="caution">
    <text evidence="1">The sequence shown here is derived from an EMBL/GenBank/DDBJ whole genome shotgun (WGS) entry which is preliminary data.</text>
</comment>